<keyword evidence="3" id="KW-1185">Reference proteome</keyword>
<reference evidence="2 3" key="1">
    <citation type="journal article" date="2024" name="Chem. Sci.">
        <title>Discovery of megapolipeptins by genome mining of a Burkholderiales bacteria collection.</title>
        <authorList>
            <person name="Paulo B.S."/>
            <person name="Recchia M.J.J."/>
            <person name="Lee S."/>
            <person name="Fergusson C.H."/>
            <person name="Romanowski S.B."/>
            <person name="Hernandez A."/>
            <person name="Krull N."/>
            <person name="Liu D.Y."/>
            <person name="Cavanagh H."/>
            <person name="Bos A."/>
            <person name="Gray C.A."/>
            <person name="Murphy B.T."/>
            <person name="Linington R.G."/>
            <person name="Eustaquio A.S."/>
        </authorList>
    </citation>
    <scope>NUCLEOTIDE SEQUENCE [LARGE SCALE GENOMIC DNA]</scope>
    <source>
        <strain evidence="2 3">RL17-350-BIC-E</strain>
    </source>
</reference>
<protein>
    <submittedName>
        <fullName evidence="2">Uncharacterized protein</fullName>
    </submittedName>
</protein>
<name>A0ABW9E797_9BURK</name>
<evidence type="ECO:0000313" key="2">
    <source>
        <dbReference type="EMBL" id="MFM0715479.1"/>
    </source>
</evidence>
<proteinExistence type="predicted"/>
<evidence type="ECO:0000313" key="3">
    <source>
        <dbReference type="Proteomes" id="UP001629392"/>
    </source>
</evidence>
<accession>A0ABW9E797</accession>
<sequence>MLQDHKEAEGQGLSTPFLVNGPEDPAARRIIVTKSKYFPEIKDLFKRLQREGASFLACSRPNRERKRIQCRLA</sequence>
<gene>
    <name evidence="2" type="ORF">PQQ73_03960</name>
</gene>
<evidence type="ECO:0000256" key="1">
    <source>
        <dbReference type="SAM" id="MobiDB-lite"/>
    </source>
</evidence>
<comment type="caution">
    <text evidence="2">The sequence shown here is derived from an EMBL/GenBank/DDBJ whole genome shotgun (WGS) entry which is preliminary data.</text>
</comment>
<organism evidence="2 3">
    <name type="scientific">Paraburkholderia strydomiana</name>
    <dbReference type="NCBI Taxonomy" id="1245417"/>
    <lineage>
        <taxon>Bacteria</taxon>
        <taxon>Pseudomonadati</taxon>
        <taxon>Pseudomonadota</taxon>
        <taxon>Betaproteobacteria</taxon>
        <taxon>Burkholderiales</taxon>
        <taxon>Burkholderiaceae</taxon>
        <taxon>Paraburkholderia</taxon>
    </lineage>
</organism>
<dbReference type="RefSeq" id="WP_408152206.1">
    <property type="nucleotide sequence ID" value="NZ_JAQQCJ010000002.1"/>
</dbReference>
<dbReference type="EMBL" id="JAQQCL010000002">
    <property type="protein sequence ID" value="MFM0715479.1"/>
    <property type="molecule type" value="Genomic_DNA"/>
</dbReference>
<feature type="region of interest" description="Disordered" evidence="1">
    <location>
        <begin position="1"/>
        <end position="20"/>
    </location>
</feature>
<dbReference type="Proteomes" id="UP001629392">
    <property type="component" value="Unassembled WGS sequence"/>
</dbReference>